<reference evidence="3" key="1">
    <citation type="submission" date="2016-06" db="UniProtKB">
        <authorList>
            <consortium name="WormBaseParasite"/>
        </authorList>
    </citation>
    <scope>IDENTIFICATION</scope>
</reference>
<reference evidence="1 2" key="2">
    <citation type="submission" date="2018-11" db="EMBL/GenBank/DDBJ databases">
        <authorList>
            <consortium name="Pathogen Informatics"/>
        </authorList>
    </citation>
    <scope>NUCLEOTIDE SEQUENCE [LARGE SCALE GENOMIC DNA]</scope>
</reference>
<gene>
    <name evidence="1" type="ORF">SBAD_LOCUS1320</name>
</gene>
<accession>A0A183ICH6</accession>
<organism evidence="3">
    <name type="scientific">Soboliphyme baturini</name>
    <dbReference type="NCBI Taxonomy" id="241478"/>
    <lineage>
        <taxon>Eukaryota</taxon>
        <taxon>Metazoa</taxon>
        <taxon>Ecdysozoa</taxon>
        <taxon>Nematoda</taxon>
        <taxon>Enoplea</taxon>
        <taxon>Dorylaimia</taxon>
        <taxon>Dioctophymatida</taxon>
        <taxon>Dioctophymatoidea</taxon>
        <taxon>Soboliphymatidae</taxon>
        <taxon>Soboliphyme</taxon>
    </lineage>
</organism>
<proteinExistence type="predicted"/>
<evidence type="ECO:0000313" key="2">
    <source>
        <dbReference type="Proteomes" id="UP000270296"/>
    </source>
</evidence>
<dbReference type="Proteomes" id="UP000270296">
    <property type="component" value="Unassembled WGS sequence"/>
</dbReference>
<sequence length="144" mass="17392">MLAAFRRPLLYSRGPVSLQVNRLLSEEIYVDPEKIKPRPFKGQVGNAPREDPILHQMITPVRSDLPEWTYREGRRHFIWWDKFWSKYYVSGFFWGYMFYRLYYDYLEVLNSNFEEVFVPKVSLEQKPAWSPSFCATDAHSRIWI</sequence>
<dbReference type="AlphaFoldDB" id="A0A183ICH6"/>
<dbReference type="EMBL" id="UZAM01006787">
    <property type="protein sequence ID" value="VDO93971.1"/>
    <property type="molecule type" value="Genomic_DNA"/>
</dbReference>
<dbReference type="WBParaSite" id="SBAD_0000137701-mRNA-1">
    <property type="protein sequence ID" value="SBAD_0000137701-mRNA-1"/>
    <property type="gene ID" value="SBAD_0000137701"/>
</dbReference>
<evidence type="ECO:0000313" key="1">
    <source>
        <dbReference type="EMBL" id="VDO93971.1"/>
    </source>
</evidence>
<dbReference type="OrthoDB" id="6241903at2759"/>
<name>A0A183ICH6_9BILA</name>
<keyword evidence="2" id="KW-1185">Reference proteome</keyword>
<evidence type="ECO:0000313" key="3">
    <source>
        <dbReference type="WBParaSite" id="SBAD_0000137701-mRNA-1"/>
    </source>
</evidence>
<protein>
    <submittedName>
        <fullName evidence="3">Complex I-B17</fullName>
    </submittedName>
</protein>